<dbReference type="OrthoDB" id="650691at2"/>
<evidence type="ECO:0000313" key="2">
    <source>
        <dbReference type="EMBL" id="PZF71714.1"/>
    </source>
</evidence>
<organism evidence="2 3">
    <name type="scientific">Taibaiella soli</name>
    <dbReference type="NCBI Taxonomy" id="1649169"/>
    <lineage>
        <taxon>Bacteria</taxon>
        <taxon>Pseudomonadati</taxon>
        <taxon>Bacteroidota</taxon>
        <taxon>Chitinophagia</taxon>
        <taxon>Chitinophagales</taxon>
        <taxon>Chitinophagaceae</taxon>
        <taxon>Taibaiella</taxon>
    </lineage>
</organism>
<comment type="caution">
    <text evidence="2">The sequence shown here is derived from an EMBL/GenBank/DDBJ whole genome shotgun (WGS) entry which is preliminary data.</text>
</comment>
<keyword evidence="3" id="KW-1185">Reference proteome</keyword>
<dbReference type="AlphaFoldDB" id="A0A2W2AUS3"/>
<dbReference type="EMBL" id="QKTW01000022">
    <property type="protein sequence ID" value="PZF71714.1"/>
    <property type="molecule type" value="Genomic_DNA"/>
</dbReference>
<gene>
    <name evidence="2" type="ORF">DN068_16740</name>
</gene>
<dbReference type="RefSeq" id="WP_111000087.1">
    <property type="nucleotide sequence ID" value="NZ_QKTW01000022.1"/>
</dbReference>
<evidence type="ECO:0000256" key="1">
    <source>
        <dbReference type="SAM" id="SignalP"/>
    </source>
</evidence>
<feature type="chain" id="PRO_5015897233" evidence="1">
    <location>
        <begin position="34"/>
        <end position="331"/>
    </location>
</feature>
<evidence type="ECO:0000313" key="3">
    <source>
        <dbReference type="Proteomes" id="UP000248745"/>
    </source>
</evidence>
<name>A0A2W2AUS3_9BACT</name>
<reference evidence="2 3" key="1">
    <citation type="submission" date="2018-06" db="EMBL/GenBank/DDBJ databases">
        <title>Mucibacter soli gen. nov., sp. nov., a new member of the family Chitinophagaceae producing mucin.</title>
        <authorList>
            <person name="Kim M.-K."/>
            <person name="Park S."/>
            <person name="Kim T.-S."/>
            <person name="Joung Y."/>
            <person name="Han J.-H."/>
            <person name="Kim S.B."/>
        </authorList>
    </citation>
    <scope>NUCLEOTIDE SEQUENCE [LARGE SCALE GENOMIC DNA]</scope>
    <source>
        <strain evidence="2 3">R1-15</strain>
    </source>
</reference>
<keyword evidence="1" id="KW-0732">Signal</keyword>
<feature type="signal peptide" evidence="1">
    <location>
        <begin position="1"/>
        <end position="33"/>
    </location>
</feature>
<accession>A0A2W2AUS3</accession>
<proteinExistence type="predicted"/>
<protein>
    <submittedName>
        <fullName evidence="2">Uncharacterized protein</fullName>
    </submittedName>
</protein>
<sequence>MNDKRYYIRKRQSMAILLLIALLFPASPAFSQAKDVQGKQPTQGKDSSIFDLPIQMDEVTVKAARGGWDIEGFIRRVKTDTTFYKAFRALHLVSYKAANDIKIFDKNGGTEASLNSRTEQFVNGRCRSMKVLDEKTTGDFYKNNGDYRYYTAALYASLFFTKPGQEVCGEDDIIAGHALEAEGKGAMEKNKAQLKQLIFNPGSPVKGVPFVGNKAGIFEPDIAKMYNFRLQSVEFEGEECYLFAAVPKPEYSSQVVYNELSTWFRKSDYAILARNYSLSYHTVVFDFDVRMKVRLQNVHGRLLPSSIDYNGNWYAFTKGRERSAFTAVFTY</sequence>
<dbReference type="Proteomes" id="UP000248745">
    <property type="component" value="Unassembled WGS sequence"/>
</dbReference>